<evidence type="ECO:0000256" key="1">
    <source>
        <dbReference type="SAM" id="MobiDB-lite"/>
    </source>
</evidence>
<organism evidence="2 3">
    <name type="scientific">Pichia kluyveri</name>
    <name type="common">Yeast</name>
    <dbReference type="NCBI Taxonomy" id="36015"/>
    <lineage>
        <taxon>Eukaryota</taxon>
        <taxon>Fungi</taxon>
        <taxon>Dikarya</taxon>
        <taxon>Ascomycota</taxon>
        <taxon>Saccharomycotina</taxon>
        <taxon>Pichiomycetes</taxon>
        <taxon>Pichiales</taxon>
        <taxon>Pichiaceae</taxon>
        <taxon>Pichia</taxon>
    </lineage>
</organism>
<dbReference type="AlphaFoldDB" id="A0AAV5R7Z1"/>
<sequence length="180" mass="20553">MSSTASQDFFVQTHLCASTPNNYNYNNIINYNTIISSSNTDDNDNEQLINETITDSDELFEIDDVETCTYSNTTPISHSLPSLMMDLSSDDDEDFELDFDELESIDRIPIMDSTTNTWSNNLFSPNLRPTLPSKNNNNNNNNNRNLSFDSLLNNKKSSIITKQRVHSVTEDNYNIWLSNI</sequence>
<evidence type="ECO:0000313" key="2">
    <source>
        <dbReference type="EMBL" id="GMM47523.1"/>
    </source>
</evidence>
<reference evidence="2 3" key="1">
    <citation type="journal article" date="2023" name="Elife">
        <title>Identification of key yeast species and microbe-microbe interactions impacting larval growth of Drosophila in the wild.</title>
        <authorList>
            <person name="Mure A."/>
            <person name="Sugiura Y."/>
            <person name="Maeda R."/>
            <person name="Honda K."/>
            <person name="Sakurai N."/>
            <person name="Takahashi Y."/>
            <person name="Watada M."/>
            <person name="Katoh T."/>
            <person name="Gotoh A."/>
            <person name="Gotoh Y."/>
            <person name="Taniguchi I."/>
            <person name="Nakamura K."/>
            <person name="Hayashi T."/>
            <person name="Katayama T."/>
            <person name="Uemura T."/>
            <person name="Hattori Y."/>
        </authorList>
    </citation>
    <scope>NUCLEOTIDE SEQUENCE [LARGE SCALE GENOMIC DNA]</scope>
    <source>
        <strain evidence="2 3">PK-24</strain>
    </source>
</reference>
<comment type="caution">
    <text evidence="2">The sequence shown here is derived from an EMBL/GenBank/DDBJ whole genome shotgun (WGS) entry which is preliminary data.</text>
</comment>
<name>A0AAV5R7Z1_PICKL</name>
<evidence type="ECO:0000313" key="3">
    <source>
        <dbReference type="Proteomes" id="UP001378960"/>
    </source>
</evidence>
<dbReference type="EMBL" id="BTGB01000009">
    <property type="protein sequence ID" value="GMM47523.1"/>
    <property type="molecule type" value="Genomic_DNA"/>
</dbReference>
<keyword evidence="3" id="KW-1185">Reference proteome</keyword>
<feature type="region of interest" description="Disordered" evidence="1">
    <location>
        <begin position="125"/>
        <end position="147"/>
    </location>
</feature>
<proteinExistence type="predicted"/>
<accession>A0AAV5R7Z1</accession>
<protein>
    <submittedName>
        <fullName evidence="2">Uncharacterized protein</fullName>
    </submittedName>
</protein>
<gene>
    <name evidence="2" type="ORF">DAPK24_041210</name>
</gene>
<feature type="compositionally biased region" description="Low complexity" evidence="1">
    <location>
        <begin position="133"/>
        <end position="147"/>
    </location>
</feature>
<dbReference type="Proteomes" id="UP001378960">
    <property type="component" value="Unassembled WGS sequence"/>
</dbReference>